<evidence type="ECO:0000256" key="2">
    <source>
        <dbReference type="ARBA" id="ARBA00012438"/>
    </source>
</evidence>
<accession>A0A433DHP1</accession>
<dbReference type="SMART" id="SM00091">
    <property type="entry name" value="PAS"/>
    <property type="match status" value="1"/>
</dbReference>
<dbReference type="InterPro" id="IPR013767">
    <property type="entry name" value="PAS_fold"/>
</dbReference>
<evidence type="ECO:0000256" key="6">
    <source>
        <dbReference type="PROSITE-ProRule" id="PRU00169"/>
    </source>
</evidence>
<dbReference type="PANTHER" id="PTHR43047:SF72">
    <property type="entry name" value="OSMOSENSING HISTIDINE PROTEIN KINASE SLN1"/>
    <property type="match status" value="1"/>
</dbReference>
<feature type="domain" description="Histidine kinase" evidence="8">
    <location>
        <begin position="499"/>
        <end position="853"/>
    </location>
</feature>
<dbReference type="EC" id="2.7.13.3" evidence="2"/>
<dbReference type="InterPro" id="IPR036097">
    <property type="entry name" value="HisK_dim/P_sf"/>
</dbReference>
<feature type="compositionally biased region" description="Low complexity" evidence="7">
    <location>
        <begin position="693"/>
        <end position="704"/>
    </location>
</feature>
<evidence type="ECO:0000256" key="7">
    <source>
        <dbReference type="SAM" id="MobiDB-lite"/>
    </source>
</evidence>
<feature type="domain" description="Response regulatory" evidence="9">
    <location>
        <begin position="1035"/>
        <end position="1152"/>
    </location>
</feature>
<dbReference type="PROSITE" id="PS50110">
    <property type="entry name" value="RESPONSE_REGULATORY"/>
    <property type="match status" value="1"/>
</dbReference>
<dbReference type="NCBIfam" id="TIGR00229">
    <property type="entry name" value="sensory_box"/>
    <property type="match status" value="1"/>
</dbReference>
<sequence>MEVTDPLYLAHIVESSNEAIIAVNLHNHVTYWNGAAERTFGYTRAEVLRRDVRDLICPHTARDHSTSSDQFATDGPNENPPAPTLSEDCECHVEDLAKKMTPYIARRRKKSGEPVDMLISVSPVYAPTMSLFSSSPAILLPPHLFAPHPITTPPTALPSPVGSDVLSVASELTSSSALSNNSSVTEGIVTGYATILTPIDYQGDQESLKFPIALPSHAFTFSSIEQSSSHLPQIMIDAIPPSPSVAFASAISVHTSQLTSAALSRLYERTFPLVGKEFLESLVSVLALMLDFDCVFVYEALSYEDWVESGGKDDVVNCAGDDPGASMTNSSPMNNGLSSLSVAASSSSLSLPSSSIAPDEVMLLARARWWPGMNDSDKGNESVLPCTILPLAGHPHEYTLSKQKHVVFKDLRSTYPFYQGYASYVGLRLDGPDGPVGVIGIMDARPMEMDRVVVVSELLDGVCQRVTAEMVRLRTEARLLKAKETAEQDADNKTKFLADMSHEIRTPMNAVIALTDLLLQDRMSLNDEQTEHLEVIQTSGQHLLTVINDILDISKINHDPKFRLESRYFNLRKCVKDTLNMARHQSAIHHANKVIHVLECPPDIDDTAPLAQIVTRHLHGGSTPPLPHVRRGKALLPLIWKIDDDVPEYVIGDSMRLMQIMINLCSNAVKFTKEGRIRVHIRRTLPTPPCPTSPSSGSSSPPASKVTFKQRYDAKMEVFRSRMRRKSVGRREDRRSETPVPPANTPEIVAADDGATNGDGMGNGIPVEKVVLEFSVTDTGIGIPADRLPRLFKSFSQIDISTARRFGGTVSSVCECLGLAISSTLVNLMGGAMWVESEEGAGSRFAFTIPLPVYHLSMYPGGSPSPSSSISDASTVDSSPSLSRSFTDMTIRSSTPSTPPGVGSSTTLSSSPSGPSSGYFPPSPSHEPSHTHKRNHSGSQLWAHIGQGLPFHIPGLNNTHDNYLQPPGGEKQRLPEQQQHLLSPPTHEHVYVQGSEQVQQKRTEAASLLASRHAYQQHTKNRSSDENLGSLYPIKILLAEDNIYCPEHFEEARLQRCGCCEQRARGLEATRKIVTSRLTYVRSSLNSASSASASAPPHEAFHLLNAADVYIIALTASASHQDRQTCADAGMNDFLGKPFTMLEMRASLKNYIYLRKKGKRRTTDEVMDALIEHSRPAHAHKQPGAGREENG</sequence>
<dbReference type="PRINTS" id="PR00344">
    <property type="entry name" value="BCTRLSENSOR"/>
</dbReference>
<keyword evidence="12" id="KW-1185">Reference proteome</keyword>
<evidence type="ECO:0000256" key="3">
    <source>
        <dbReference type="ARBA" id="ARBA00022553"/>
    </source>
</evidence>
<dbReference type="CDD" id="cd16922">
    <property type="entry name" value="HATPase_EvgS-ArcB-TorS-like"/>
    <property type="match status" value="1"/>
</dbReference>
<name>A0A433DHP1_9FUNG</name>
<dbReference type="SUPFAM" id="SSF55874">
    <property type="entry name" value="ATPase domain of HSP90 chaperone/DNA topoisomerase II/histidine kinase"/>
    <property type="match status" value="1"/>
</dbReference>
<dbReference type="PROSITE" id="PS50112">
    <property type="entry name" value="PAS"/>
    <property type="match status" value="1"/>
</dbReference>
<feature type="compositionally biased region" description="Low complexity" evidence="7">
    <location>
        <begin position="893"/>
        <end position="920"/>
    </location>
</feature>
<feature type="region of interest" description="Disordered" evidence="7">
    <location>
        <begin position="723"/>
        <end position="757"/>
    </location>
</feature>
<dbReference type="CDD" id="cd00130">
    <property type="entry name" value="PAS"/>
    <property type="match status" value="1"/>
</dbReference>
<dbReference type="InterPro" id="IPR036890">
    <property type="entry name" value="HATPase_C_sf"/>
</dbReference>
<dbReference type="Proteomes" id="UP000268093">
    <property type="component" value="Unassembled WGS sequence"/>
</dbReference>
<dbReference type="OrthoDB" id="10266508at2759"/>
<dbReference type="SMART" id="SM00388">
    <property type="entry name" value="HisKA"/>
    <property type="match status" value="1"/>
</dbReference>
<feature type="compositionally biased region" description="Low complexity" evidence="7">
    <location>
        <begin position="864"/>
        <end position="883"/>
    </location>
</feature>
<dbReference type="Gene3D" id="1.10.287.130">
    <property type="match status" value="1"/>
</dbReference>
<organism evidence="11 12">
    <name type="scientific">Jimgerdemannia flammicorona</name>
    <dbReference type="NCBI Taxonomy" id="994334"/>
    <lineage>
        <taxon>Eukaryota</taxon>
        <taxon>Fungi</taxon>
        <taxon>Fungi incertae sedis</taxon>
        <taxon>Mucoromycota</taxon>
        <taxon>Mucoromycotina</taxon>
        <taxon>Endogonomycetes</taxon>
        <taxon>Endogonales</taxon>
        <taxon>Endogonaceae</taxon>
        <taxon>Jimgerdemannia</taxon>
    </lineage>
</organism>
<feature type="region of interest" description="Disordered" evidence="7">
    <location>
        <begin position="1172"/>
        <end position="1191"/>
    </location>
</feature>
<dbReference type="EMBL" id="RBNI01001504">
    <property type="protein sequence ID" value="RUP50368.1"/>
    <property type="molecule type" value="Genomic_DNA"/>
</dbReference>
<dbReference type="GO" id="GO:0005886">
    <property type="term" value="C:plasma membrane"/>
    <property type="evidence" value="ECO:0007669"/>
    <property type="project" value="TreeGrafter"/>
</dbReference>
<evidence type="ECO:0000259" key="8">
    <source>
        <dbReference type="PROSITE" id="PS50109"/>
    </source>
</evidence>
<evidence type="ECO:0000259" key="9">
    <source>
        <dbReference type="PROSITE" id="PS50110"/>
    </source>
</evidence>
<evidence type="ECO:0000256" key="5">
    <source>
        <dbReference type="ARBA" id="ARBA00022777"/>
    </source>
</evidence>
<dbReference type="InterPro" id="IPR001789">
    <property type="entry name" value="Sig_transdc_resp-reg_receiver"/>
</dbReference>
<dbReference type="InterPro" id="IPR004358">
    <property type="entry name" value="Sig_transdc_His_kin-like_C"/>
</dbReference>
<dbReference type="CDD" id="cd00082">
    <property type="entry name" value="HisKA"/>
    <property type="match status" value="1"/>
</dbReference>
<feature type="region of interest" description="Disordered" evidence="7">
    <location>
        <begin position="60"/>
        <end position="86"/>
    </location>
</feature>
<evidence type="ECO:0000259" key="10">
    <source>
        <dbReference type="PROSITE" id="PS50112"/>
    </source>
</evidence>
<feature type="region of interest" description="Disordered" evidence="7">
    <location>
        <begin position="864"/>
        <end position="939"/>
    </location>
</feature>
<comment type="catalytic activity">
    <reaction evidence="1">
        <text>ATP + protein L-histidine = ADP + protein N-phospho-L-histidine.</text>
        <dbReference type="EC" id="2.7.13.3"/>
    </reaction>
</comment>
<dbReference type="AlphaFoldDB" id="A0A433DHP1"/>
<dbReference type="InterPro" id="IPR003594">
    <property type="entry name" value="HATPase_dom"/>
</dbReference>
<dbReference type="Gene3D" id="3.40.50.2300">
    <property type="match status" value="1"/>
</dbReference>
<gene>
    <name evidence="11" type="ORF">BC936DRAFT_139453</name>
</gene>
<keyword evidence="4" id="KW-0808">Transferase</keyword>
<feature type="domain" description="PAS" evidence="10">
    <location>
        <begin position="5"/>
        <end position="58"/>
    </location>
</feature>
<dbReference type="PROSITE" id="PS50109">
    <property type="entry name" value="HIS_KIN"/>
    <property type="match status" value="1"/>
</dbReference>
<dbReference type="InterPro" id="IPR005467">
    <property type="entry name" value="His_kinase_dom"/>
</dbReference>
<dbReference type="Gene3D" id="3.30.450.20">
    <property type="entry name" value="PAS domain"/>
    <property type="match status" value="1"/>
</dbReference>
<dbReference type="GO" id="GO:0006355">
    <property type="term" value="P:regulation of DNA-templated transcription"/>
    <property type="evidence" value="ECO:0007669"/>
    <property type="project" value="InterPro"/>
</dbReference>
<evidence type="ECO:0000313" key="12">
    <source>
        <dbReference type="Proteomes" id="UP000268093"/>
    </source>
</evidence>
<feature type="region of interest" description="Disordered" evidence="7">
    <location>
        <begin position="953"/>
        <end position="976"/>
    </location>
</feature>
<dbReference type="InterPro" id="IPR003661">
    <property type="entry name" value="HisK_dim/P_dom"/>
</dbReference>
<proteinExistence type="predicted"/>
<evidence type="ECO:0000256" key="4">
    <source>
        <dbReference type="ARBA" id="ARBA00022679"/>
    </source>
</evidence>
<dbReference type="Pfam" id="PF00512">
    <property type="entry name" value="HisKA"/>
    <property type="match status" value="1"/>
</dbReference>
<dbReference type="SUPFAM" id="SSF52172">
    <property type="entry name" value="CheY-like"/>
    <property type="match status" value="1"/>
</dbReference>
<dbReference type="SUPFAM" id="SSF55785">
    <property type="entry name" value="PYP-like sensor domain (PAS domain)"/>
    <property type="match status" value="1"/>
</dbReference>
<keyword evidence="5" id="KW-0418">Kinase</keyword>
<comment type="caution">
    <text evidence="6">Lacks conserved residue(s) required for the propagation of feature annotation.</text>
</comment>
<dbReference type="GO" id="GO:0009927">
    <property type="term" value="F:histidine phosphotransfer kinase activity"/>
    <property type="evidence" value="ECO:0007669"/>
    <property type="project" value="TreeGrafter"/>
</dbReference>
<protein>
    <recommendedName>
        <fullName evidence="2">histidine kinase</fullName>
        <ecNumber evidence="2">2.7.13.3</ecNumber>
    </recommendedName>
</protein>
<feature type="region of interest" description="Disordered" evidence="7">
    <location>
        <begin position="682"/>
        <end position="706"/>
    </location>
</feature>
<dbReference type="PANTHER" id="PTHR43047">
    <property type="entry name" value="TWO-COMPONENT HISTIDINE PROTEIN KINASE"/>
    <property type="match status" value="1"/>
</dbReference>
<reference evidence="11 12" key="1">
    <citation type="journal article" date="2018" name="New Phytol.">
        <title>Phylogenomics of Endogonaceae and evolution of mycorrhizas within Mucoromycota.</title>
        <authorList>
            <person name="Chang Y."/>
            <person name="Desiro A."/>
            <person name="Na H."/>
            <person name="Sandor L."/>
            <person name="Lipzen A."/>
            <person name="Clum A."/>
            <person name="Barry K."/>
            <person name="Grigoriev I.V."/>
            <person name="Martin F.M."/>
            <person name="Stajich J.E."/>
            <person name="Smith M.E."/>
            <person name="Bonito G."/>
            <person name="Spatafora J.W."/>
        </authorList>
    </citation>
    <scope>NUCLEOTIDE SEQUENCE [LARGE SCALE GENOMIC DNA]</scope>
    <source>
        <strain evidence="11 12">GMNB39</strain>
    </source>
</reference>
<keyword evidence="3" id="KW-0597">Phosphoprotein</keyword>
<dbReference type="InterPro" id="IPR011006">
    <property type="entry name" value="CheY-like_superfamily"/>
</dbReference>
<dbReference type="Gene3D" id="3.30.565.10">
    <property type="entry name" value="Histidine kinase-like ATPase, C-terminal domain"/>
    <property type="match status" value="1"/>
</dbReference>
<dbReference type="InterPro" id="IPR035965">
    <property type="entry name" value="PAS-like_dom_sf"/>
</dbReference>
<dbReference type="Pfam" id="PF02518">
    <property type="entry name" value="HATPase_c"/>
    <property type="match status" value="1"/>
</dbReference>
<evidence type="ECO:0000256" key="1">
    <source>
        <dbReference type="ARBA" id="ARBA00000085"/>
    </source>
</evidence>
<dbReference type="SUPFAM" id="SSF47384">
    <property type="entry name" value="Homodimeric domain of signal transducing histidine kinase"/>
    <property type="match status" value="1"/>
</dbReference>
<dbReference type="SMART" id="SM00387">
    <property type="entry name" value="HATPase_c"/>
    <property type="match status" value="1"/>
</dbReference>
<evidence type="ECO:0000313" key="11">
    <source>
        <dbReference type="EMBL" id="RUP50368.1"/>
    </source>
</evidence>
<comment type="caution">
    <text evidence="11">The sequence shown here is derived from an EMBL/GenBank/DDBJ whole genome shotgun (WGS) entry which is preliminary data.</text>
</comment>
<dbReference type="Pfam" id="PF00989">
    <property type="entry name" value="PAS"/>
    <property type="match status" value="1"/>
</dbReference>
<dbReference type="InterPro" id="IPR000014">
    <property type="entry name" value="PAS"/>
</dbReference>
<dbReference type="GO" id="GO:0000155">
    <property type="term" value="F:phosphorelay sensor kinase activity"/>
    <property type="evidence" value="ECO:0007669"/>
    <property type="project" value="InterPro"/>
</dbReference>